<evidence type="ECO:0000313" key="3">
    <source>
        <dbReference type="Proteomes" id="UP000749471"/>
    </source>
</evidence>
<dbReference type="EMBL" id="JAHLPM010000005">
    <property type="protein sequence ID" value="MBU5437912.1"/>
    <property type="molecule type" value="Genomic_DNA"/>
</dbReference>
<gene>
    <name evidence="2" type="ORF">KQI42_07825</name>
</gene>
<keyword evidence="3" id="KW-1185">Reference proteome</keyword>
<keyword evidence="1" id="KW-0812">Transmembrane</keyword>
<keyword evidence="1" id="KW-0472">Membrane</keyword>
<evidence type="ECO:0000256" key="1">
    <source>
        <dbReference type="SAM" id="Phobius"/>
    </source>
</evidence>
<name>A0ABS6E4S5_9FIRM</name>
<feature type="transmembrane region" description="Helical" evidence="1">
    <location>
        <begin position="137"/>
        <end position="157"/>
    </location>
</feature>
<keyword evidence="1" id="KW-1133">Transmembrane helix</keyword>
<proteinExistence type="predicted"/>
<feature type="transmembrane region" description="Helical" evidence="1">
    <location>
        <begin position="21"/>
        <end position="39"/>
    </location>
</feature>
<dbReference type="Pfam" id="PF05857">
    <property type="entry name" value="TraX"/>
    <property type="match status" value="1"/>
</dbReference>
<feature type="transmembrane region" description="Helical" evidence="1">
    <location>
        <begin position="87"/>
        <end position="105"/>
    </location>
</feature>
<evidence type="ECO:0000313" key="2">
    <source>
        <dbReference type="EMBL" id="MBU5437912.1"/>
    </source>
</evidence>
<comment type="caution">
    <text evidence="2">The sequence shown here is derived from an EMBL/GenBank/DDBJ whole genome shotgun (WGS) entry which is preliminary data.</text>
</comment>
<reference evidence="2 3" key="1">
    <citation type="submission" date="2021-06" db="EMBL/GenBank/DDBJ databases">
        <authorList>
            <person name="Sun Q."/>
            <person name="Li D."/>
        </authorList>
    </citation>
    <scope>NUCLEOTIDE SEQUENCE [LARGE SCALE GENOMIC DNA]</scope>
    <source>
        <strain evidence="2 3">MSJ-40</strain>
    </source>
</reference>
<accession>A0ABS6E4S5</accession>
<protein>
    <submittedName>
        <fullName evidence="2">Conjugal transfer protein TraX</fullName>
    </submittedName>
</protein>
<sequence length="161" mass="19116">MLIGNFLVSFTFRRDYFVTNNIFLSMAMGIALLIAIDNLNNREGRNKVKNILLIFIICLISLFTEGSFIGTAMVLIFFYFKKDKIKMSIAYILLSSIFLTGGFTYNNLFVLNPQWMMVFSLPFMLMYNGKRGFNLKYFFYIFYPLHIWILYIMGYFIELRY</sequence>
<dbReference type="InterPro" id="IPR008875">
    <property type="entry name" value="TraX"/>
</dbReference>
<dbReference type="Proteomes" id="UP000749471">
    <property type="component" value="Unassembled WGS sequence"/>
</dbReference>
<feature type="transmembrane region" description="Helical" evidence="1">
    <location>
        <begin position="51"/>
        <end position="80"/>
    </location>
</feature>
<organism evidence="2 3">
    <name type="scientific">Tissierella simiarum</name>
    <dbReference type="NCBI Taxonomy" id="2841534"/>
    <lineage>
        <taxon>Bacteria</taxon>
        <taxon>Bacillati</taxon>
        <taxon>Bacillota</taxon>
        <taxon>Tissierellia</taxon>
        <taxon>Tissierellales</taxon>
        <taxon>Tissierellaceae</taxon>
        <taxon>Tissierella</taxon>
    </lineage>
</organism>
<dbReference type="RefSeq" id="WP_216518520.1">
    <property type="nucleotide sequence ID" value="NZ_JAHLPM010000005.1"/>
</dbReference>